<accession>W7KKE3</accession>
<proteinExistence type="predicted"/>
<name>W7KKE3_9CREN</name>
<sequence>MTDFLHKWRGFNHFVRFFLGLLNLFGRFSQFEEVLMAKQDLHGMWAQVMAAYSLVCATQVPSEESHCLKP</sequence>
<protein>
    <submittedName>
        <fullName evidence="1">Uncharacterized protein</fullName>
    </submittedName>
</protein>
<comment type="caution">
    <text evidence="1">The sequence shown here is derived from an EMBL/GenBank/DDBJ whole genome shotgun (WGS) entry which is preliminary data.</text>
</comment>
<evidence type="ECO:0000313" key="2">
    <source>
        <dbReference type="Proteomes" id="UP000054284"/>
    </source>
</evidence>
<dbReference type="EMBL" id="ASRH01000009">
    <property type="protein sequence ID" value="EWG06708.1"/>
    <property type="molecule type" value="Genomic_DNA"/>
</dbReference>
<dbReference type="Proteomes" id="UP000054284">
    <property type="component" value="Unassembled WGS sequence"/>
</dbReference>
<keyword evidence="2" id="KW-1185">Reference proteome</keyword>
<gene>
    <name evidence="1" type="ORF">ASUL_08269</name>
</gene>
<dbReference type="AlphaFoldDB" id="W7KKE3"/>
<reference evidence="1 2" key="1">
    <citation type="journal article" date="2014" name="Genome Announc.">
        <title>Draft Genome Sequence of the Sulfolobales Archaeon AZ1, Obtained through Metagenomic Analysis of a Mexican Hot Spring.</title>
        <authorList>
            <person name="Servin-Garciduenas L.E."/>
            <person name="Martinez-Romero E."/>
        </authorList>
    </citation>
    <scope>NUCLEOTIDE SEQUENCE [LARGE SCALE GENOMIC DNA]</scope>
    <source>
        <strain evidence="1">AZ1-illumnia</strain>
    </source>
</reference>
<evidence type="ECO:0000313" key="1">
    <source>
        <dbReference type="EMBL" id="EWG06708.1"/>
    </source>
</evidence>
<organism evidence="1 2">
    <name type="scientific">Candidatus Aramenus sulfurataquae</name>
    <dbReference type="NCBI Taxonomy" id="1326980"/>
    <lineage>
        <taxon>Archaea</taxon>
        <taxon>Thermoproteota</taxon>
        <taxon>Thermoprotei</taxon>
        <taxon>Sulfolobales</taxon>
        <taxon>Sulfolobaceae</taxon>
        <taxon>Candidatus Aramenus</taxon>
    </lineage>
</organism>